<gene>
    <name evidence="2" type="ORF">ABS362_13820</name>
</gene>
<sequence>MKNNQNNNKDQNQQNRSSSNPENSFKAGKQGGQKSQQITNQGTHNPNAFGESASRTGNQNNPVQDAGQGSRTETDRSGRKDISNSLENDAVGKFGSNNPTPQARTDNEQDSEKRESNQ</sequence>
<feature type="compositionally biased region" description="Low complexity" evidence="1">
    <location>
        <begin position="1"/>
        <end position="37"/>
    </location>
</feature>
<dbReference type="EMBL" id="JBEOKT010000012">
    <property type="protein sequence ID" value="MER2998627.1"/>
    <property type="molecule type" value="Genomic_DNA"/>
</dbReference>
<feature type="compositionally biased region" description="Polar residues" evidence="1">
    <location>
        <begin position="95"/>
        <end position="104"/>
    </location>
</feature>
<name>A0ABV1RWX4_9BACT</name>
<evidence type="ECO:0008006" key="4">
    <source>
        <dbReference type="Google" id="ProtNLM"/>
    </source>
</evidence>
<reference evidence="2 3" key="1">
    <citation type="submission" date="2024-06" db="EMBL/GenBank/DDBJ databases">
        <title>Pontibacter populi HYL7-15.</title>
        <authorList>
            <person name="Kim M.K."/>
        </authorList>
    </citation>
    <scope>NUCLEOTIDE SEQUENCE [LARGE SCALE GENOMIC DNA]</scope>
    <source>
        <strain evidence="2 3">HYL7-15</strain>
    </source>
</reference>
<evidence type="ECO:0000313" key="2">
    <source>
        <dbReference type="EMBL" id="MER2998627.1"/>
    </source>
</evidence>
<feature type="compositionally biased region" description="Basic and acidic residues" evidence="1">
    <location>
        <begin position="72"/>
        <end position="82"/>
    </location>
</feature>
<dbReference type="RefSeq" id="WP_350413081.1">
    <property type="nucleotide sequence ID" value="NZ_JBEOKT010000012.1"/>
</dbReference>
<feature type="compositionally biased region" description="Basic and acidic residues" evidence="1">
    <location>
        <begin position="105"/>
        <end position="118"/>
    </location>
</feature>
<evidence type="ECO:0000313" key="3">
    <source>
        <dbReference type="Proteomes" id="UP001476807"/>
    </source>
</evidence>
<feature type="compositionally biased region" description="Polar residues" evidence="1">
    <location>
        <begin position="53"/>
        <end position="71"/>
    </location>
</feature>
<feature type="region of interest" description="Disordered" evidence="1">
    <location>
        <begin position="1"/>
        <end position="118"/>
    </location>
</feature>
<accession>A0ABV1RWX4</accession>
<protein>
    <recommendedName>
        <fullName evidence="4">Stress protein</fullName>
    </recommendedName>
</protein>
<proteinExistence type="predicted"/>
<comment type="caution">
    <text evidence="2">The sequence shown here is derived from an EMBL/GenBank/DDBJ whole genome shotgun (WGS) entry which is preliminary data.</text>
</comment>
<dbReference type="Proteomes" id="UP001476807">
    <property type="component" value="Unassembled WGS sequence"/>
</dbReference>
<evidence type="ECO:0000256" key="1">
    <source>
        <dbReference type="SAM" id="MobiDB-lite"/>
    </source>
</evidence>
<keyword evidence="3" id="KW-1185">Reference proteome</keyword>
<organism evidence="2 3">
    <name type="scientific">Pontibacter populi</name>
    <dbReference type="NCBI Taxonomy" id="890055"/>
    <lineage>
        <taxon>Bacteria</taxon>
        <taxon>Pseudomonadati</taxon>
        <taxon>Bacteroidota</taxon>
        <taxon>Cytophagia</taxon>
        <taxon>Cytophagales</taxon>
        <taxon>Hymenobacteraceae</taxon>
        <taxon>Pontibacter</taxon>
    </lineage>
</organism>